<accession>A0ABV2SZW8</accession>
<dbReference type="InterPro" id="IPR013766">
    <property type="entry name" value="Thioredoxin_domain"/>
</dbReference>
<dbReference type="Proteomes" id="UP001549749">
    <property type="component" value="Unassembled WGS sequence"/>
</dbReference>
<dbReference type="Pfam" id="PF00578">
    <property type="entry name" value="AhpC-TSA"/>
    <property type="match status" value="1"/>
</dbReference>
<organism evidence="3 4">
    <name type="scientific">Chitinophaga defluvii</name>
    <dbReference type="NCBI Taxonomy" id="3163343"/>
    <lineage>
        <taxon>Bacteria</taxon>
        <taxon>Pseudomonadati</taxon>
        <taxon>Bacteroidota</taxon>
        <taxon>Chitinophagia</taxon>
        <taxon>Chitinophagales</taxon>
        <taxon>Chitinophagaceae</taxon>
        <taxon>Chitinophaga</taxon>
    </lineage>
</organism>
<sequence length="474" mass="54098">MLKYFWMRCTCLVLSCIVVMGLVKSSAIAQTHQSPLRPLKVGDQLPDLLIKDIENYTKQDVKMSEFRGKYLLLDFWASGCISCYSGFKRLVGLQKRFEKDFQAIMLNPYETKEEMKRRTTHPSIAQRVYLPDLPSIIGDNRWDSLFPFPTLGQQVWIDRKGKVIGISVPHNTNSKVIEKMIETGELDIIMASSFFHNLKTVKLRTVLDKRQSDSTDHSIFSTIYTGEGANIYGLQSGRVVDSSRGTVRYSFMNYSYDQLFYSTLQLGQKIFGQDAKPWVTVFEMAYPQYFLMPDNEGEIDGYYRRNRFCYEIELPLSQEAVLPSIMWQELNQYIGQKLGINARIETRPRLTRVFRIKNPAALPLSKGGKKNKQFPDKNTGYTTRFTNTPVKNVLKDIAGTLTDRGLLSDVEGYRPLPCVVESDDNTLVDMAVESHIGGHSGRNYLNALFGSLDALGIAVAEEYRPTAVLVYYDR</sequence>
<keyword evidence="1" id="KW-0732">Signal</keyword>
<dbReference type="RefSeq" id="WP_354658973.1">
    <property type="nucleotide sequence ID" value="NZ_JBEXAC010000001.1"/>
</dbReference>
<dbReference type="SUPFAM" id="SSF52833">
    <property type="entry name" value="Thioredoxin-like"/>
    <property type="match status" value="1"/>
</dbReference>
<dbReference type="Gene3D" id="3.40.30.10">
    <property type="entry name" value="Glutaredoxin"/>
    <property type="match status" value="1"/>
</dbReference>
<evidence type="ECO:0000259" key="2">
    <source>
        <dbReference type="PROSITE" id="PS51352"/>
    </source>
</evidence>
<comment type="caution">
    <text evidence="3">The sequence shown here is derived from an EMBL/GenBank/DDBJ whole genome shotgun (WGS) entry which is preliminary data.</text>
</comment>
<feature type="domain" description="Thioredoxin" evidence="2">
    <location>
        <begin position="39"/>
        <end position="186"/>
    </location>
</feature>
<gene>
    <name evidence="3" type="ORF">ABR189_03070</name>
</gene>
<dbReference type="PANTHER" id="PTHR42852">
    <property type="entry name" value="THIOL:DISULFIDE INTERCHANGE PROTEIN DSBE"/>
    <property type="match status" value="1"/>
</dbReference>
<evidence type="ECO:0000256" key="1">
    <source>
        <dbReference type="SAM" id="SignalP"/>
    </source>
</evidence>
<feature type="chain" id="PRO_5046396658" evidence="1">
    <location>
        <begin position="30"/>
        <end position="474"/>
    </location>
</feature>
<name>A0ABV2SZW8_9BACT</name>
<protein>
    <submittedName>
        <fullName evidence="3">Redoxin domain-containing protein</fullName>
    </submittedName>
</protein>
<dbReference type="EMBL" id="JBEXAC010000001">
    <property type="protein sequence ID" value="MET6996327.1"/>
    <property type="molecule type" value="Genomic_DNA"/>
</dbReference>
<dbReference type="InterPro" id="IPR000866">
    <property type="entry name" value="AhpC/TSA"/>
</dbReference>
<dbReference type="InterPro" id="IPR036249">
    <property type="entry name" value="Thioredoxin-like_sf"/>
</dbReference>
<evidence type="ECO:0000313" key="3">
    <source>
        <dbReference type="EMBL" id="MET6996327.1"/>
    </source>
</evidence>
<reference evidence="3 4" key="1">
    <citation type="submission" date="2024-06" db="EMBL/GenBank/DDBJ databases">
        <title>Chitinophaga defluvii sp. nov., isolated from municipal sewage.</title>
        <authorList>
            <person name="Zhang L."/>
        </authorList>
    </citation>
    <scope>NUCLEOTIDE SEQUENCE [LARGE SCALE GENOMIC DNA]</scope>
    <source>
        <strain evidence="3 4">H8</strain>
    </source>
</reference>
<dbReference type="PANTHER" id="PTHR42852:SF13">
    <property type="entry name" value="PROTEIN DIPZ"/>
    <property type="match status" value="1"/>
</dbReference>
<dbReference type="PROSITE" id="PS51352">
    <property type="entry name" value="THIOREDOXIN_2"/>
    <property type="match status" value="1"/>
</dbReference>
<dbReference type="InterPro" id="IPR050553">
    <property type="entry name" value="Thioredoxin_ResA/DsbE_sf"/>
</dbReference>
<proteinExistence type="predicted"/>
<evidence type="ECO:0000313" key="4">
    <source>
        <dbReference type="Proteomes" id="UP001549749"/>
    </source>
</evidence>
<keyword evidence="4" id="KW-1185">Reference proteome</keyword>
<feature type="signal peptide" evidence="1">
    <location>
        <begin position="1"/>
        <end position="29"/>
    </location>
</feature>